<dbReference type="SUPFAM" id="SSF55073">
    <property type="entry name" value="Nucleotide cyclase"/>
    <property type="match status" value="1"/>
</dbReference>
<dbReference type="InterPro" id="IPR050706">
    <property type="entry name" value="Cyclic-di-GMP_PDE-like"/>
</dbReference>
<dbReference type="PANTHER" id="PTHR33121:SF70">
    <property type="entry name" value="SIGNALING PROTEIN YKOW"/>
    <property type="match status" value="1"/>
</dbReference>
<dbReference type="Pfam" id="PF00990">
    <property type="entry name" value="GGDEF"/>
    <property type="match status" value="1"/>
</dbReference>
<name>A0ABP8DMY7_9ACTN</name>
<dbReference type="NCBIfam" id="TIGR00254">
    <property type="entry name" value="GGDEF"/>
    <property type="match status" value="1"/>
</dbReference>
<protein>
    <recommendedName>
        <fullName evidence="1">GGDEF domain-containing protein</fullName>
    </recommendedName>
</protein>
<accession>A0ABP8DMY7</accession>
<dbReference type="EMBL" id="BAABAT010000038">
    <property type="protein sequence ID" value="GAA4259935.1"/>
    <property type="molecule type" value="Genomic_DNA"/>
</dbReference>
<dbReference type="CDD" id="cd01949">
    <property type="entry name" value="GGDEF"/>
    <property type="match status" value="1"/>
</dbReference>
<sequence length="214" mass="22301">MSTIPAVLAAIAITAVITYVVSRRRTAARGCTAIISAGHAVHRDDLTGLGNRAGFDAALADVARQRRSVAVILVNLDGARAFVSRFGHRALDQLLVLTAGRLQHVAAADASAFRLRRDEFAVVLADPADATGHAARVVAAVGEPTEIHLCGRPITVGVTACAGIATIAPHTDSDRRLALIRANRAMRAAKASGRGQTARFDAAVICGLDSGQER</sequence>
<organism evidence="2 3">
    <name type="scientific">Dactylosporangium darangshiense</name>
    <dbReference type="NCBI Taxonomy" id="579108"/>
    <lineage>
        <taxon>Bacteria</taxon>
        <taxon>Bacillati</taxon>
        <taxon>Actinomycetota</taxon>
        <taxon>Actinomycetes</taxon>
        <taxon>Micromonosporales</taxon>
        <taxon>Micromonosporaceae</taxon>
        <taxon>Dactylosporangium</taxon>
    </lineage>
</organism>
<dbReference type="Proteomes" id="UP001500620">
    <property type="component" value="Unassembled WGS sequence"/>
</dbReference>
<dbReference type="PANTHER" id="PTHR33121">
    <property type="entry name" value="CYCLIC DI-GMP PHOSPHODIESTERASE PDEF"/>
    <property type="match status" value="1"/>
</dbReference>
<evidence type="ECO:0000313" key="3">
    <source>
        <dbReference type="Proteomes" id="UP001500620"/>
    </source>
</evidence>
<reference evidence="3" key="1">
    <citation type="journal article" date="2019" name="Int. J. Syst. Evol. Microbiol.">
        <title>The Global Catalogue of Microorganisms (GCM) 10K type strain sequencing project: providing services to taxonomists for standard genome sequencing and annotation.</title>
        <authorList>
            <consortium name="The Broad Institute Genomics Platform"/>
            <consortium name="The Broad Institute Genome Sequencing Center for Infectious Disease"/>
            <person name="Wu L."/>
            <person name="Ma J."/>
        </authorList>
    </citation>
    <scope>NUCLEOTIDE SEQUENCE [LARGE SCALE GENOMIC DNA]</scope>
    <source>
        <strain evidence="3">JCM 17441</strain>
    </source>
</reference>
<evidence type="ECO:0000313" key="2">
    <source>
        <dbReference type="EMBL" id="GAA4259935.1"/>
    </source>
</evidence>
<dbReference type="InterPro" id="IPR043128">
    <property type="entry name" value="Rev_trsase/Diguanyl_cyclase"/>
</dbReference>
<dbReference type="RefSeq" id="WP_345136851.1">
    <property type="nucleotide sequence ID" value="NZ_BAABAT010000038.1"/>
</dbReference>
<dbReference type="PROSITE" id="PS50887">
    <property type="entry name" value="GGDEF"/>
    <property type="match status" value="1"/>
</dbReference>
<dbReference type="SMART" id="SM00267">
    <property type="entry name" value="GGDEF"/>
    <property type="match status" value="1"/>
</dbReference>
<gene>
    <name evidence="2" type="ORF">GCM10022255_086630</name>
</gene>
<proteinExistence type="predicted"/>
<keyword evidence="3" id="KW-1185">Reference proteome</keyword>
<comment type="caution">
    <text evidence="2">The sequence shown here is derived from an EMBL/GenBank/DDBJ whole genome shotgun (WGS) entry which is preliminary data.</text>
</comment>
<dbReference type="InterPro" id="IPR029787">
    <property type="entry name" value="Nucleotide_cyclase"/>
</dbReference>
<dbReference type="Gene3D" id="3.30.70.270">
    <property type="match status" value="1"/>
</dbReference>
<evidence type="ECO:0000259" key="1">
    <source>
        <dbReference type="PROSITE" id="PS50887"/>
    </source>
</evidence>
<dbReference type="InterPro" id="IPR000160">
    <property type="entry name" value="GGDEF_dom"/>
</dbReference>
<feature type="domain" description="GGDEF" evidence="1">
    <location>
        <begin position="67"/>
        <end position="202"/>
    </location>
</feature>